<sequence length="279" mass="29953">WSAAYPAAGRWSPTGDAEFADALSADVGCSSGGDCDGDGDAGPLFFAGEAASKEFPHSLTGACVSGLAAAGRVADWLDARSRRVLLRAEQHHPLFALLPAVLLLGNVGCCYAMPQAGGSAVAAPGPIGGNDCPKSAPWPCKSGQCLSFAFICDGRKDCIDGYDEDKALCIAKDRPASIILKHFIMRFHNWLIPKILGNGTPDQIAKLLTEERNVADYAQKMNLTETQKETLVRVMEFAREGRVLDLVYENMPEDAYRETYALFGRIVESGFLGSEGMRK</sequence>
<evidence type="ECO:0000313" key="4">
    <source>
        <dbReference type="WBParaSite" id="maker-uti_cns_0009371-snap-gene-0.4-mRNA-1"/>
    </source>
</evidence>
<dbReference type="Proteomes" id="UP000095280">
    <property type="component" value="Unplaced"/>
</dbReference>
<dbReference type="InterPro" id="IPR002172">
    <property type="entry name" value="LDrepeatLR_classA_rpt"/>
</dbReference>
<keyword evidence="1 2" id="KW-1015">Disulfide bond</keyword>
<dbReference type="WBParaSite" id="maker-uti_cns_0009371-snap-gene-0.4-mRNA-1">
    <property type="protein sequence ID" value="maker-uti_cns_0009371-snap-gene-0.4-mRNA-1"/>
    <property type="gene ID" value="maker-uti_cns_0009371-snap-gene-0.4"/>
</dbReference>
<evidence type="ECO:0000313" key="3">
    <source>
        <dbReference type="Proteomes" id="UP000095280"/>
    </source>
</evidence>
<dbReference type="PROSITE" id="PS01209">
    <property type="entry name" value="LDLRA_1"/>
    <property type="match status" value="1"/>
</dbReference>
<proteinExistence type="predicted"/>
<dbReference type="PANTHER" id="PTHR20967:SF0">
    <property type="entry name" value="PROHORMONE-4"/>
    <property type="match status" value="1"/>
</dbReference>
<dbReference type="InterPro" id="IPR036055">
    <property type="entry name" value="LDL_receptor-like_sf"/>
</dbReference>
<comment type="caution">
    <text evidence="2">Lacks conserved residue(s) required for the propagation of feature annotation.</text>
</comment>
<dbReference type="InterPro" id="IPR023415">
    <property type="entry name" value="LDLR_class-A_CS"/>
</dbReference>
<dbReference type="SMART" id="SM00192">
    <property type="entry name" value="LDLa"/>
    <property type="match status" value="1"/>
</dbReference>
<protein>
    <submittedName>
        <fullName evidence="4">Prohormone-4</fullName>
    </submittedName>
</protein>
<dbReference type="AlphaFoldDB" id="A0A1I8I1I7"/>
<reference evidence="4" key="1">
    <citation type="submission" date="2016-11" db="UniProtKB">
        <authorList>
            <consortium name="WormBaseParasite"/>
        </authorList>
    </citation>
    <scope>IDENTIFICATION</scope>
</reference>
<dbReference type="SUPFAM" id="SSF57424">
    <property type="entry name" value="LDL receptor-like module"/>
    <property type="match status" value="1"/>
</dbReference>
<dbReference type="InterPro" id="IPR053103">
    <property type="entry name" value="IDLSRF-like_peptide"/>
</dbReference>
<dbReference type="CDD" id="cd00112">
    <property type="entry name" value="LDLa"/>
    <property type="match status" value="1"/>
</dbReference>
<evidence type="ECO:0000256" key="2">
    <source>
        <dbReference type="PROSITE-ProRule" id="PRU00124"/>
    </source>
</evidence>
<dbReference type="PROSITE" id="PS50068">
    <property type="entry name" value="LDLRA_2"/>
    <property type="match status" value="1"/>
</dbReference>
<name>A0A1I8I1I7_9PLAT</name>
<evidence type="ECO:0000256" key="1">
    <source>
        <dbReference type="ARBA" id="ARBA00023157"/>
    </source>
</evidence>
<feature type="disulfide bond" evidence="2">
    <location>
        <begin position="140"/>
        <end position="158"/>
    </location>
</feature>
<accession>A0A1I8I1I7</accession>
<dbReference type="PANTHER" id="PTHR20967">
    <property type="entry name" value="PROHORMONE-4"/>
    <property type="match status" value="1"/>
</dbReference>
<dbReference type="Gene3D" id="2.40.128.620">
    <property type="match status" value="1"/>
</dbReference>
<organism evidence="3 4">
    <name type="scientific">Macrostomum lignano</name>
    <dbReference type="NCBI Taxonomy" id="282301"/>
    <lineage>
        <taxon>Eukaryota</taxon>
        <taxon>Metazoa</taxon>
        <taxon>Spiralia</taxon>
        <taxon>Lophotrochozoa</taxon>
        <taxon>Platyhelminthes</taxon>
        <taxon>Rhabditophora</taxon>
        <taxon>Macrostomorpha</taxon>
        <taxon>Macrostomida</taxon>
        <taxon>Macrostomidae</taxon>
        <taxon>Macrostomum</taxon>
    </lineage>
</organism>
<keyword evidence="3" id="KW-1185">Reference proteome</keyword>